<dbReference type="AlphaFoldDB" id="A0A381TW96"/>
<feature type="domain" description="Ribonucleotide reductase large subunit C-terminal" evidence="13">
    <location>
        <begin position="4"/>
        <end position="287"/>
    </location>
</feature>
<dbReference type="PANTHER" id="PTHR43371:SF1">
    <property type="entry name" value="RIBONUCLEOSIDE-DIPHOSPHATE REDUCTASE"/>
    <property type="match status" value="1"/>
</dbReference>
<evidence type="ECO:0000259" key="13">
    <source>
        <dbReference type="Pfam" id="PF02867"/>
    </source>
</evidence>
<evidence type="ECO:0000256" key="6">
    <source>
        <dbReference type="ARBA" id="ARBA00022634"/>
    </source>
</evidence>
<reference evidence="15" key="1">
    <citation type="submission" date="2018-05" db="EMBL/GenBank/DDBJ databases">
        <authorList>
            <person name="Lanie J.A."/>
            <person name="Ng W.-L."/>
            <person name="Kazmierczak K.M."/>
            <person name="Andrzejewski T.M."/>
            <person name="Davidsen T.M."/>
            <person name="Wayne K.J."/>
            <person name="Tettelin H."/>
            <person name="Glass J.I."/>
            <person name="Rusch D."/>
            <person name="Podicherti R."/>
            <person name="Tsui H.-C.T."/>
            <person name="Winkler M.E."/>
        </authorList>
    </citation>
    <scope>NUCLEOTIDE SEQUENCE</scope>
</reference>
<keyword evidence="6" id="KW-0237">DNA synthesis</keyword>
<dbReference type="GO" id="GO:0071897">
    <property type="term" value="P:DNA biosynthetic process"/>
    <property type="evidence" value="ECO:0007669"/>
    <property type="project" value="UniProtKB-KW"/>
</dbReference>
<keyword evidence="7" id="KW-0547">Nucleotide-binding</keyword>
<dbReference type="PRINTS" id="PR01183">
    <property type="entry name" value="RIBORDTASEM1"/>
</dbReference>
<comment type="function">
    <text evidence="10">Catalyzes the reduction of ribonucleotides to deoxyribonucleotides. May function to provide a pool of deoxyribonucleotide precursors for DNA repair during oxygen limitation and/or for immediate growth after restoration of oxygen.</text>
</comment>
<keyword evidence="8" id="KW-0560">Oxidoreductase</keyword>
<comment type="cofactor">
    <cofactor evidence="1">
        <name>adenosylcob(III)alamin</name>
        <dbReference type="ChEBI" id="CHEBI:18408"/>
    </cofactor>
</comment>
<dbReference type="Pfam" id="PF12637">
    <property type="entry name" value="TSCPD"/>
    <property type="match status" value="1"/>
</dbReference>
<dbReference type="GO" id="GO:0000166">
    <property type="term" value="F:nucleotide binding"/>
    <property type="evidence" value="ECO:0007669"/>
    <property type="project" value="UniProtKB-KW"/>
</dbReference>
<dbReference type="InterPro" id="IPR024434">
    <property type="entry name" value="TSCPD_dom"/>
</dbReference>
<dbReference type="InterPro" id="IPR050862">
    <property type="entry name" value="RdRp_reductase_class-2"/>
</dbReference>
<dbReference type="GO" id="GO:0004748">
    <property type="term" value="F:ribonucleoside-diphosphate reductase activity, thioredoxin disulfide as acceptor"/>
    <property type="evidence" value="ECO:0007669"/>
    <property type="project" value="UniProtKB-EC"/>
</dbReference>
<dbReference type="PANTHER" id="PTHR43371">
    <property type="entry name" value="VITAMIN B12-DEPENDENT RIBONUCLEOTIDE REDUCTASE"/>
    <property type="match status" value="1"/>
</dbReference>
<feature type="domain" description="TSCPD" evidence="14">
    <location>
        <begin position="335"/>
        <end position="436"/>
    </location>
</feature>
<evidence type="ECO:0000256" key="2">
    <source>
        <dbReference type="ARBA" id="ARBA00007405"/>
    </source>
</evidence>
<dbReference type="SUPFAM" id="SSF51998">
    <property type="entry name" value="PFL-like glycyl radical enzymes"/>
    <property type="match status" value="1"/>
</dbReference>
<evidence type="ECO:0000256" key="9">
    <source>
        <dbReference type="ARBA" id="ARBA00023285"/>
    </source>
</evidence>
<sequence>MEITVGYAEYPTPNITKNSFDYRPLGLGYANLGALLMHQGLPYDSEDGRAWAAALTSIMCGEAYLQSARIAEVKGPFAGYPRNREPMLEVMRMHLDESQKLDSSRVPESLGRWACKVWEQAVEEGEEHGFRNSQATVLAPTGTISFMMDCDTTGVEPDLALVKHKRLVGGGTLRIVNDTVPAALKNLGYNDGQVNEMVAYVDEHSTIEGTPHLDEEHLPVFDCAFRALGGERAVHYMGHLKMVAATQPFISGAISKTINVPETATVDEISEAYMEAWRLGTKAVAVYRDGSKRTQPLATAGSASGQASAASAGATAGAALVADFTDQPVRRKLADERQSLTHKFSIGGHKGYITVGLFEDGTPGEIFITMAKQGSTISGLMDSFACMTSFALQYQVPLKFLVGKLSHARYEPSGWTGNQELPYAKSITDYVFRWLALRFLSIEERTEIGIETEEDLEALEETQAKQAADAADNKIGDVETTPQLKDIGAGDPIAFVPQPDAPLCQSCGSLMVRSGVCYKCMNCGATSGCS</sequence>
<dbReference type="Pfam" id="PF02867">
    <property type="entry name" value="Ribonuc_red_lgC"/>
    <property type="match status" value="1"/>
</dbReference>
<dbReference type="GO" id="GO:0031419">
    <property type="term" value="F:cobalamin binding"/>
    <property type="evidence" value="ECO:0007669"/>
    <property type="project" value="UniProtKB-KW"/>
</dbReference>
<evidence type="ECO:0000256" key="4">
    <source>
        <dbReference type="ARBA" id="ARBA00014409"/>
    </source>
</evidence>
<evidence type="ECO:0000256" key="5">
    <source>
        <dbReference type="ARBA" id="ARBA00022628"/>
    </source>
</evidence>
<evidence type="ECO:0000256" key="8">
    <source>
        <dbReference type="ARBA" id="ARBA00023002"/>
    </source>
</evidence>
<evidence type="ECO:0000256" key="12">
    <source>
        <dbReference type="ARBA" id="ARBA00047754"/>
    </source>
</evidence>
<keyword evidence="9" id="KW-0170">Cobalt</keyword>
<evidence type="ECO:0000313" key="15">
    <source>
        <dbReference type="EMBL" id="SVA20094.1"/>
    </source>
</evidence>
<evidence type="ECO:0000259" key="14">
    <source>
        <dbReference type="Pfam" id="PF12637"/>
    </source>
</evidence>
<evidence type="ECO:0000256" key="1">
    <source>
        <dbReference type="ARBA" id="ARBA00001922"/>
    </source>
</evidence>
<accession>A0A381TW96</accession>
<dbReference type="EMBL" id="UINC01005248">
    <property type="protein sequence ID" value="SVA20094.1"/>
    <property type="molecule type" value="Genomic_DNA"/>
</dbReference>
<evidence type="ECO:0000256" key="10">
    <source>
        <dbReference type="ARBA" id="ARBA00025437"/>
    </source>
</evidence>
<dbReference type="EC" id="1.17.4.1" evidence="3"/>
<gene>
    <name evidence="15" type="ORF">METZ01_LOCUS72948</name>
</gene>
<comment type="similarity">
    <text evidence="2">Belongs to the ribonucleoside diphosphate reductase class-2 family.</text>
</comment>
<organism evidence="15">
    <name type="scientific">marine metagenome</name>
    <dbReference type="NCBI Taxonomy" id="408172"/>
    <lineage>
        <taxon>unclassified sequences</taxon>
        <taxon>metagenomes</taxon>
        <taxon>ecological metagenomes</taxon>
    </lineage>
</organism>
<keyword evidence="5" id="KW-0846">Cobalamin</keyword>
<dbReference type="Gene3D" id="3.20.70.20">
    <property type="match status" value="1"/>
</dbReference>
<comment type="catalytic activity">
    <reaction evidence="12">
        <text>a 2'-deoxyribonucleoside 5'-diphosphate + [thioredoxin]-disulfide + H2O = a ribonucleoside 5'-diphosphate + [thioredoxin]-dithiol</text>
        <dbReference type="Rhea" id="RHEA:23252"/>
        <dbReference type="Rhea" id="RHEA-COMP:10698"/>
        <dbReference type="Rhea" id="RHEA-COMP:10700"/>
        <dbReference type="ChEBI" id="CHEBI:15377"/>
        <dbReference type="ChEBI" id="CHEBI:29950"/>
        <dbReference type="ChEBI" id="CHEBI:50058"/>
        <dbReference type="ChEBI" id="CHEBI:57930"/>
        <dbReference type="ChEBI" id="CHEBI:73316"/>
        <dbReference type="EC" id="1.17.4.1"/>
    </reaction>
</comment>
<evidence type="ECO:0000256" key="7">
    <source>
        <dbReference type="ARBA" id="ARBA00022741"/>
    </source>
</evidence>
<proteinExistence type="inferred from homology"/>
<protein>
    <recommendedName>
        <fullName evidence="4">Vitamin B12-dependent ribonucleotide reductase</fullName>
        <ecNumber evidence="3">1.17.4.1</ecNumber>
    </recommendedName>
    <alternativeName>
        <fullName evidence="11">Ribonucleoside-diphosphate reductase NrdJ</fullName>
    </alternativeName>
</protein>
<name>A0A381TW96_9ZZZZ</name>
<evidence type="ECO:0000256" key="3">
    <source>
        <dbReference type="ARBA" id="ARBA00012274"/>
    </source>
</evidence>
<evidence type="ECO:0000256" key="11">
    <source>
        <dbReference type="ARBA" id="ARBA00033050"/>
    </source>
</evidence>
<dbReference type="InterPro" id="IPR000788">
    <property type="entry name" value="RNR_lg_C"/>
</dbReference>